<evidence type="ECO:0000256" key="1">
    <source>
        <dbReference type="SAM" id="MobiDB-lite"/>
    </source>
</evidence>
<gene>
    <name evidence="2" type="ORF">niasHT_027788</name>
</gene>
<feature type="compositionally biased region" description="Basic and acidic residues" evidence="1">
    <location>
        <begin position="1"/>
        <end position="10"/>
    </location>
</feature>
<evidence type="ECO:0000313" key="3">
    <source>
        <dbReference type="Proteomes" id="UP001620626"/>
    </source>
</evidence>
<evidence type="ECO:0000313" key="2">
    <source>
        <dbReference type="EMBL" id="KAL3089418.1"/>
    </source>
</evidence>
<sequence>MTASKDDPVREQMSQEMLWNSTFQQLPSNQQKEMYNLVKNGPKSASSSHPQPFQSSNQFPSNQFGSGTVPLRNTFLGQQPSVAYGSSSRPFQSRGTFLRPNPSRTSGIKPSFIVPQNASLNALDNSSQFNSELNPSNSFKMPNASLNALDNSSQFNSGLNSSNSFKMPQNASLNVLDNSSQFNSGLNPSNYFNAQQNPSSNDFASSSSYHSLFEFEYPQEDTLESLLFEFNKHKTNN</sequence>
<proteinExistence type="predicted"/>
<name>A0ABD2JFL5_9BILA</name>
<accession>A0ABD2JFL5</accession>
<feature type="compositionally biased region" description="Polar residues" evidence="1">
    <location>
        <begin position="12"/>
        <end position="33"/>
    </location>
</feature>
<keyword evidence="3" id="KW-1185">Reference proteome</keyword>
<comment type="caution">
    <text evidence="2">The sequence shown here is derived from an EMBL/GenBank/DDBJ whole genome shotgun (WGS) entry which is preliminary data.</text>
</comment>
<protein>
    <submittedName>
        <fullName evidence="2">Uncharacterized protein</fullName>
    </submittedName>
</protein>
<dbReference type="EMBL" id="JBICBT010000985">
    <property type="protein sequence ID" value="KAL3089418.1"/>
    <property type="molecule type" value="Genomic_DNA"/>
</dbReference>
<feature type="compositionally biased region" description="Polar residues" evidence="1">
    <location>
        <begin position="75"/>
        <end position="95"/>
    </location>
</feature>
<reference evidence="2 3" key="1">
    <citation type="submission" date="2024-10" db="EMBL/GenBank/DDBJ databases">
        <authorList>
            <person name="Kim D."/>
        </authorList>
    </citation>
    <scope>NUCLEOTIDE SEQUENCE [LARGE SCALE GENOMIC DNA]</scope>
    <source>
        <strain evidence="2">BH-2024</strain>
    </source>
</reference>
<feature type="compositionally biased region" description="Polar residues" evidence="1">
    <location>
        <begin position="43"/>
        <end position="66"/>
    </location>
</feature>
<feature type="compositionally biased region" description="Polar residues" evidence="1">
    <location>
        <begin position="102"/>
        <end position="111"/>
    </location>
</feature>
<feature type="region of interest" description="Disordered" evidence="1">
    <location>
        <begin position="1"/>
        <end position="111"/>
    </location>
</feature>
<feature type="region of interest" description="Disordered" evidence="1">
    <location>
        <begin position="126"/>
        <end position="145"/>
    </location>
</feature>
<dbReference type="AlphaFoldDB" id="A0ABD2JFL5"/>
<organism evidence="2 3">
    <name type="scientific">Heterodera trifolii</name>
    <dbReference type="NCBI Taxonomy" id="157864"/>
    <lineage>
        <taxon>Eukaryota</taxon>
        <taxon>Metazoa</taxon>
        <taxon>Ecdysozoa</taxon>
        <taxon>Nematoda</taxon>
        <taxon>Chromadorea</taxon>
        <taxon>Rhabditida</taxon>
        <taxon>Tylenchina</taxon>
        <taxon>Tylenchomorpha</taxon>
        <taxon>Tylenchoidea</taxon>
        <taxon>Heteroderidae</taxon>
        <taxon>Heteroderinae</taxon>
        <taxon>Heterodera</taxon>
    </lineage>
</organism>
<dbReference type="Proteomes" id="UP001620626">
    <property type="component" value="Unassembled WGS sequence"/>
</dbReference>